<name>A0A0W4ZWC3_PNEJ7</name>
<feature type="region of interest" description="Disordered" evidence="1">
    <location>
        <begin position="859"/>
        <end position="882"/>
    </location>
</feature>
<feature type="transmembrane region" description="Helical" evidence="2">
    <location>
        <begin position="462"/>
        <end position="487"/>
    </location>
</feature>
<organism evidence="5 6">
    <name type="scientific">Pneumocystis jirovecii (strain RU7)</name>
    <name type="common">Human pneumocystis pneumonia agent</name>
    <dbReference type="NCBI Taxonomy" id="1408657"/>
    <lineage>
        <taxon>Eukaryota</taxon>
        <taxon>Fungi</taxon>
        <taxon>Dikarya</taxon>
        <taxon>Ascomycota</taxon>
        <taxon>Taphrinomycotina</taxon>
        <taxon>Pneumocystomycetes</taxon>
        <taxon>Pneumocystaceae</taxon>
        <taxon>Pneumocystis</taxon>
    </lineage>
</organism>
<dbReference type="SMART" id="SM00736">
    <property type="entry name" value="CADG"/>
    <property type="match status" value="2"/>
</dbReference>
<dbReference type="InterPro" id="IPR013783">
    <property type="entry name" value="Ig-like_fold"/>
</dbReference>
<feature type="chain" id="PRO_5006933925" description="Dystroglycan-type cadherin-like domain-containing protein" evidence="3">
    <location>
        <begin position="28"/>
        <end position="882"/>
    </location>
</feature>
<dbReference type="InterPro" id="IPR015919">
    <property type="entry name" value="Cadherin-like_sf"/>
</dbReference>
<evidence type="ECO:0000256" key="2">
    <source>
        <dbReference type="SAM" id="Phobius"/>
    </source>
</evidence>
<dbReference type="STRING" id="1408657.A0A0W4ZWC3"/>
<keyword evidence="2" id="KW-0472">Membrane</keyword>
<evidence type="ECO:0000313" key="5">
    <source>
        <dbReference type="EMBL" id="KTW32681.1"/>
    </source>
</evidence>
<feature type="domain" description="Dystroglycan-type cadherin-like" evidence="4">
    <location>
        <begin position="138"/>
        <end position="242"/>
    </location>
</feature>
<feature type="compositionally biased region" description="Low complexity" evidence="1">
    <location>
        <begin position="694"/>
        <end position="709"/>
    </location>
</feature>
<evidence type="ECO:0000256" key="3">
    <source>
        <dbReference type="SAM" id="SignalP"/>
    </source>
</evidence>
<comment type="caution">
    <text evidence="5">The sequence shown here is derived from an EMBL/GenBank/DDBJ whole genome shotgun (WGS) entry which is preliminary data.</text>
</comment>
<feature type="region of interest" description="Disordered" evidence="1">
    <location>
        <begin position="774"/>
        <end position="802"/>
    </location>
</feature>
<protein>
    <recommendedName>
        <fullName evidence="4">Dystroglycan-type cadherin-like domain-containing protein</fullName>
    </recommendedName>
</protein>
<proteinExistence type="predicted"/>
<dbReference type="Pfam" id="PF05345">
    <property type="entry name" value="He_PIG"/>
    <property type="match status" value="1"/>
</dbReference>
<sequence>MRQHCRQWVCRVWVFLWAAGWLGIGRTTPTVGFPVNSQVPPVARVSQQFSFTFSKNTFKDTNGEVKYAVSALPSWLNFNAKELKFYGVPSVQDIGVVKFALTATDALGSGVDQVTFVVVNTPEPTLKIPMDRQLRQYGGIDGKGALVLRPGQAFSFSLKKDMFDPHGNNILTYYCVSENNTPLPSWVKFDPEGLRIWGEAPPHEAVAPPLHFFLKVVAVDVIGFSGAEAPFGIAIGPQHLQLDRSYYSVDMMVGHSFTYPLPLSSLTRGGKPISPDEVSRLKITVSSPHWVLYDASNHVLVGTPSADDVSGSVLVTIMDEKSYKITMVIDMNVIKDSKAQVGIIEQKIPCFSSETGTGYKAPFLPDVFLVVDKPFSFQIGDSSSLSSFDKVDVLCMPKEASDWLKFNRHTMRLSGTPPREGNVSIRVHTVIYSSGHEYDQYFMVNDVTFDIDTEVVGKTSSFSAIIALAIVIPIVLIIFFFILYLCISRRVRRARLSPSGQRYISRPILPDARYGQWPAMDERTWDEPQRLSAFDIFKSTSANGLSGFVAEVKETPANTNLNTNSNTTSKKYQKTNFVSPYSIRMLPIKEDTFKEAPAYVPKEVQPLANGTNIPPQPSIGPPGYGMPHRSWRRTTLSSSFWPGNHDYHDRKVNAGSRTASTSEPFTVKLVSGSTSNSESSSGVISNVACSSTPSYNSSKESSGKSNDSKVTIGSYSDDSIASKGSENQPKESKNVGCFRKSDSHISKARPWSTQIDDADSVDTSSLISSEHSRNEFLYDENDDPRISSVNEHRSSLSGPLGASDSNGVQYRIATKVSAPLHACMQTPSKTDVFSTTPRRKGSLGMRSIMLDRPKMFEYSRPQKTSQLSRSLSTEGSSDMAFI</sequence>
<keyword evidence="3" id="KW-0732">Signal</keyword>
<dbReference type="eggNOG" id="ENOG502QURR">
    <property type="taxonomic scope" value="Eukaryota"/>
</dbReference>
<feature type="region of interest" description="Disordered" evidence="1">
    <location>
        <begin position="606"/>
        <end position="630"/>
    </location>
</feature>
<feature type="region of interest" description="Disordered" evidence="1">
    <location>
        <begin position="670"/>
        <end position="741"/>
    </location>
</feature>
<keyword evidence="6" id="KW-1185">Reference proteome</keyword>
<dbReference type="GO" id="GO:0005509">
    <property type="term" value="F:calcium ion binding"/>
    <property type="evidence" value="ECO:0007669"/>
    <property type="project" value="InterPro"/>
</dbReference>
<dbReference type="RefSeq" id="XP_018231373.1">
    <property type="nucleotide sequence ID" value="XM_018372433.1"/>
</dbReference>
<dbReference type="GeneID" id="28938688"/>
<dbReference type="GO" id="GO:0016020">
    <property type="term" value="C:membrane"/>
    <property type="evidence" value="ECO:0007669"/>
    <property type="project" value="InterPro"/>
</dbReference>
<dbReference type="AlphaFoldDB" id="A0A0W4ZWC3"/>
<accession>A0A0W4ZWC3</accession>
<reference evidence="6" key="1">
    <citation type="journal article" date="2016" name="Nat. Commun.">
        <title>Genome analysis of three Pneumocystis species reveals adaptation mechanisms to life exclusively in mammalian hosts.</title>
        <authorList>
            <person name="Ma L."/>
            <person name="Chen Z."/>
            <person name="Huang D.W."/>
            <person name="Kutty G."/>
            <person name="Ishihara M."/>
            <person name="Wang H."/>
            <person name="Abouelleil A."/>
            <person name="Bishop L."/>
            <person name="Davey E."/>
            <person name="Deng R."/>
            <person name="Deng X."/>
            <person name="Fan L."/>
            <person name="Fantoni G."/>
            <person name="Fitzgerald M."/>
            <person name="Gogineni E."/>
            <person name="Goldberg J.M."/>
            <person name="Handley G."/>
            <person name="Hu X."/>
            <person name="Huber C."/>
            <person name="Jiao X."/>
            <person name="Jones K."/>
            <person name="Levin J.Z."/>
            <person name="Liu Y."/>
            <person name="Macdonald P."/>
            <person name="Melnikov A."/>
            <person name="Raley C."/>
            <person name="Sassi M."/>
            <person name="Sherman B.T."/>
            <person name="Song X."/>
            <person name="Sykes S."/>
            <person name="Tran B."/>
            <person name="Walsh L."/>
            <person name="Xia Y."/>
            <person name="Yang J."/>
            <person name="Young S."/>
            <person name="Zeng Q."/>
            <person name="Zheng X."/>
            <person name="Stephens R."/>
            <person name="Nusbaum C."/>
            <person name="Birren B.W."/>
            <person name="Azadi P."/>
            <person name="Lempicki R.A."/>
            <person name="Cuomo C.A."/>
            <person name="Kovacs J.A."/>
        </authorList>
    </citation>
    <scope>NUCLEOTIDE SEQUENCE [LARGE SCALE GENOMIC DNA]</scope>
    <source>
        <strain evidence="6">RU7</strain>
    </source>
</reference>
<dbReference type="SUPFAM" id="SSF49313">
    <property type="entry name" value="Cadherin-like"/>
    <property type="match status" value="4"/>
</dbReference>
<evidence type="ECO:0000256" key="1">
    <source>
        <dbReference type="SAM" id="MobiDB-lite"/>
    </source>
</evidence>
<dbReference type="Gene3D" id="2.60.40.10">
    <property type="entry name" value="Immunoglobulins"/>
    <property type="match status" value="4"/>
</dbReference>
<feature type="compositionally biased region" description="Basic and acidic residues" evidence="1">
    <location>
        <begin position="728"/>
        <end position="741"/>
    </location>
</feature>
<feature type="compositionally biased region" description="Low complexity" evidence="1">
    <location>
        <begin position="670"/>
        <end position="687"/>
    </location>
</feature>
<keyword evidence="2" id="KW-0812">Transmembrane</keyword>
<feature type="compositionally biased region" description="Polar residues" evidence="1">
    <location>
        <begin position="711"/>
        <end position="727"/>
    </location>
</feature>
<feature type="domain" description="Dystroglycan-type cadherin-like" evidence="4">
    <location>
        <begin position="30"/>
        <end position="125"/>
    </location>
</feature>
<dbReference type="EMBL" id="LFWA01000001">
    <property type="protein sequence ID" value="KTW32681.1"/>
    <property type="molecule type" value="Genomic_DNA"/>
</dbReference>
<dbReference type="VEuPathDB" id="FungiDB:T551_00166"/>
<dbReference type="InterPro" id="IPR006644">
    <property type="entry name" value="Cadg"/>
</dbReference>
<keyword evidence="2" id="KW-1133">Transmembrane helix</keyword>
<dbReference type="Proteomes" id="UP000053447">
    <property type="component" value="Unassembled WGS sequence"/>
</dbReference>
<evidence type="ECO:0000259" key="4">
    <source>
        <dbReference type="SMART" id="SM00736"/>
    </source>
</evidence>
<dbReference type="OrthoDB" id="41532at2759"/>
<evidence type="ECO:0000313" key="6">
    <source>
        <dbReference type="Proteomes" id="UP000053447"/>
    </source>
</evidence>
<gene>
    <name evidence="5" type="ORF">T551_00166</name>
</gene>
<feature type="compositionally biased region" description="Polar residues" evidence="1">
    <location>
        <begin position="861"/>
        <end position="876"/>
    </location>
</feature>
<feature type="signal peptide" evidence="3">
    <location>
        <begin position="1"/>
        <end position="27"/>
    </location>
</feature>